<dbReference type="AlphaFoldDB" id="A0A1V1P1J2"/>
<gene>
    <name evidence="2" type="ORF">OMM_10271</name>
</gene>
<evidence type="ECO:0000313" key="3">
    <source>
        <dbReference type="Proteomes" id="UP000189670"/>
    </source>
</evidence>
<comment type="caution">
    <text evidence="2">The sequence shown here is derived from an EMBL/GenBank/DDBJ whole genome shotgun (WGS) entry which is preliminary data.</text>
</comment>
<dbReference type="Proteomes" id="UP000189670">
    <property type="component" value="Unassembled WGS sequence"/>
</dbReference>
<dbReference type="EMBL" id="ATBP01000864">
    <property type="protein sequence ID" value="ETR68678.1"/>
    <property type="molecule type" value="Genomic_DNA"/>
</dbReference>
<protein>
    <recommendedName>
        <fullName evidence="1">DNA circulation N-terminal domain-containing protein</fullName>
    </recommendedName>
</protein>
<name>A0A1V1P1J2_9BACT</name>
<feature type="domain" description="DNA circulation N-terminal" evidence="1">
    <location>
        <begin position="27"/>
        <end position="95"/>
    </location>
</feature>
<dbReference type="InterPro" id="IPR009826">
    <property type="entry name" value="DNA_circ_N"/>
</dbReference>
<accession>A0A1V1P1J2</accession>
<organism evidence="2 3">
    <name type="scientific">Candidatus Magnetoglobus multicellularis str. Araruama</name>
    <dbReference type="NCBI Taxonomy" id="890399"/>
    <lineage>
        <taxon>Bacteria</taxon>
        <taxon>Pseudomonadati</taxon>
        <taxon>Thermodesulfobacteriota</taxon>
        <taxon>Desulfobacteria</taxon>
        <taxon>Desulfobacterales</taxon>
        <taxon>Desulfobacteraceae</taxon>
        <taxon>Candidatus Magnetoglobus</taxon>
    </lineage>
</organism>
<sequence length="120" mass="13618">MAWQDRLKDTIILTSPDGNEFEALWKSSTTTRAKKLGIFNYPEVDGEIVQDLGVGSERVSFDVIFDGEDHDKIKDQFNTSLSERGLWTIDHPVNGIDLYQLIDYSFSDDPIENGNSTIFL</sequence>
<evidence type="ECO:0000259" key="1">
    <source>
        <dbReference type="Pfam" id="PF07157"/>
    </source>
</evidence>
<proteinExistence type="predicted"/>
<reference evidence="3" key="1">
    <citation type="submission" date="2012-11" db="EMBL/GenBank/DDBJ databases">
        <authorList>
            <person name="Lucero-Rivera Y.E."/>
            <person name="Tovar-Ramirez D."/>
        </authorList>
    </citation>
    <scope>NUCLEOTIDE SEQUENCE [LARGE SCALE GENOMIC DNA]</scope>
    <source>
        <strain evidence="3">Araruama</strain>
    </source>
</reference>
<evidence type="ECO:0000313" key="2">
    <source>
        <dbReference type="EMBL" id="ETR68678.1"/>
    </source>
</evidence>
<dbReference type="Pfam" id="PF07157">
    <property type="entry name" value="DNA_circ_N"/>
    <property type="match status" value="1"/>
</dbReference>